<comment type="caution">
    <text evidence="4">The sequence shown here is derived from an EMBL/GenBank/DDBJ whole genome shotgun (WGS) entry which is preliminary data.</text>
</comment>
<sequence>MRTLLIADQDNASREEMRKLMAEEGYQIRMANSVVEVLRDALKNQAQVLLLGMEFENMLAVELIPLVKKCSKDLMIILVSDEDSLPLLRKVRGEGIFYHALRPVTAEDKEELRLAVRCAFEKYPQVPSTQSQRLQRLEAMA</sequence>
<proteinExistence type="predicted"/>
<reference evidence="4 5" key="1">
    <citation type="submission" date="2019-07" db="EMBL/GenBank/DDBJ databases">
        <title>Insights of Desulfuromonas acetexigens electromicrobiology.</title>
        <authorList>
            <person name="Katuri K."/>
            <person name="Sapireddy V."/>
            <person name="Shaw D.R."/>
            <person name="Saikaly P."/>
        </authorList>
    </citation>
    <scope>NUCLEOTIDE SEQUENCE [LARGE SCALE GENOMIC DNA]</scope>
    <source>
        <strain evidence="4 5">2873</strain>
    </source>
</reference>
<dbReference type="PROSITE" id="PS50110">
    <property type="entry name" value="RESPONSE_REGULATORY"/>
    <property type="match status" value="1"/>
</dbReference>
<evidence type="ECO:0000259" key="3">
    <source>
        <dbReference type="PROSITE" id="PS50110"/>
    </source>
</evidence>
<protein>
    <submittedName>
        <fullName evidence="4">Response regulator</fullName>
    </submittedName>
</protein>
<dbReference type="InterPro" id="IPR011006">
    <property type="entry name" value="CheY-like_superfamily"/>
</dbReference>
<dbReference type="OrthoDB" id="5405544at2"/>
<dbReference type="AlphaFoldDB" id="A0A550JBG7"/>
<evidence type="ECO:0000313" key="4">
    <source>
        <dbReference type="EMBL" id="TRO80598.1"/>
    </source>
</evidence>
<dbReference type="RefSeq" id="WP_092058205.1">
    <property type="nucleotide sequence ID" value="NZ_FOJJ01000039.1"/>
</dbReference>
<dbReference type="CDD" id="cd00156">
    <property type="entry name" value="REC"/>
    <property type="match status" value="1"/>
</dbReference>
<dbReference type="Gene3D" id="3.40.50.2300">
    <property type="match status" value="1"/>
</dbReference>
<dbReference type="PANTHER" id="PTHR44591:SF20">
    <property type="entry name" value="PROTEIN PILH"/>
    <property type="match status" value="1"/>
</dbReference>
<comment type="caution">
    <text evidence="2">Lacks conserved residue(s) required for the propagation of feature annotation.</text>
</comment>
<dbReference type="EMBL" id="VJVV01000007">
    <property type="protein sequence ID" value="TRO80598.1"/>
    <property type="molecule type" value="Genomic_DNA"/>
</dbReference>
<dbReference type="Pfam" id="PF00072">
    <property type="entry name" value="Response_reg"/>
    <property type="match status" value="1"/>
</dbReference>
<feature type="domain" description="Response regulatory" evidence="3">
    <location>
        <begin position="3"/>
        <end position="117"/>
    </location>
</feature>
<organism evidence="4 5">
    <name type="scientific">Trichloromonas acetexigens</name>
    <dbReference type="NCBI Taxonomy" id="38815"/>
    <lineage>
        <taxon>Bacteria</taxon>
        <taxon>Pseudomonadati</taxon>
        <taxon>Thermodesulfobacteriota</taxon>
        <taxon>Desulfuromonadia</taxon>
        <taxon>Desulfuromonadales</taxon>
        <taxon>Trichloromonadaceae</taxon>
        <taxon>Trichloromonas</taxon>
    </lineage>
</organism>
<dbReference type="Proteomes" id="UP000317155">
    <property type="component" value="Unassembled WGS sequence"/>
</dbReference>
<keyword evidence="5" id="KW-1185">Reference proteome</keyword>
<dbReference type="PANTHER" id="PTHR44591">
    <property type="entry name" value="STRESS RESPONSE REGULATOR PROTEIN 1"/>
    <property type="match status" value="1"/>
</dbReference>
<gene>
    <name evidence="4" type="ORF">FL622_10935</name>
</gene>
<accession>A0A550JBG7</accession>
<name>A0A550JBG7_9BACT</name>
<dbReference type="SUPFAM" id="SSF52172">
    <property type="entry name" value="CheY-like"/>
    <property type="match status" value="1"/>
</dbReference>
<dbReference type="InterPro" id="IPR001789">
    <property type="entry name" value="Sig_transdc_resp-reg_receiver"/>
</dbReference>
<dbReference type="GO" id="GO:0000160">
    <property type="term" value="P:phosphorelay signal transduction system"/>
    <property type="evidence" value="ECO:0007669"/>
    <property type="project" value="InterPro"/>
</dbReference>
<dbReference type="InterPro" id="IPR050595">
    <property type="entry name" value="Bact_response_regulator"/>
</dbReference>
<evidence type="ECO:0000313" key="5">
    <source>
        <dbReference type="Proteomes" id="UP000317155"/>
    </source>
</evidence>
<evidence type="ECO:0000256" key="1">
    <source>
        <dbReference type="ARBA" id="ARBA00022553"/>
    </source>
</evidence>
<keyword evidence="1" id="KW-0597">Phosphoprotein</keyword>
<evidence type="ECO:0000256" key="2">
    <source>
        <dbReference type="PROSITE-ProRule" id="PRU00169"/>
    </source>
</evidence>